<evidence type="ECO:0008006" key="5">
    <source>
        <dbReference type="Google" id="ProtNLM"/>
    </source>
</evidence>
<dbReference type="GO" id="GO:0004115">
    <property type="term" value="F:3',5'-cyclic-AMP phosphodiesterase activity"/>
    <property type="evidence" value="ECO:0007669"/>
    <property type="project" value="InterPro"/>
</dbReference>
<gene>
    <name evidence="2" type="ORF">MVLG_05881</name>
</gene>
<feature type="compositionally biased region" description="Basic residues" evidence="1">
    <location>
        <begin position="155"/>
        <end position="166"/>
    </location>
</feature>
<keyword evidence="4" id="KW-1185">Reference proteome</keyword>
<evidence type="ECO:0000256" key="1">
    <source>
        <dbReference type="SAM" id="MobiDB-lite"/>
    </source>
</evidence>
<feature type="compositionally biased region" description="Polar residues" evidence="1">
    <location>
        <begin position="1"/>
        <end position="11"/>
    </location>
</feature>
<feature type="region of interest" description="Disordered" evidence="1">
    <location>
        <begin position="515"/>
        <end position="563"/>
    </location>
</feature>
<reference evidence="2" key="2">
    <citation type="submission" date="2010-11" db="EMBL/GenBank/DDBJ databases">
        <authorList>
            <consortium name="The Broad Institute Genome Sequencing Platform"/>
            <person name="Earl A."/>
            <person name="Ward D."/>
            <person name="Feldgarden M."/>
            <person name="Gevers D."/>
            <person name="Butler R."/>
            <person name="Young S.K."/>
            <person name="Zeng Q."/>
            <person name="Gargeya S."/>
            <person name="Fitzgerald M."/>
            <person name="Haas B."/>
            <person name="Abouelleil A."/>
            <person name="Alvarado L."/>
            <person name="Arachchi H.M."/>
            <person name="Berlin A."/>
            <person name="Brown A."/>
            <person name="Chapman S.B."/>
            <person name="Chen Z."/>
            <person name="Dunbar C."/>
            <person name="Freedman E."/>
            <person name="Gearin G."/>
            <person name="Gellesch M."/>
            <person name="Goldberg J."/>
            <person name="Griggs A."/>
            <person name="Gujja S."/>
            <person name="Heilman E."/>
            <person name="Heiman D."/>
            <person name="Howarth C."/>
            <person name="Larson L."/>
            <person name="Lui A."/>
            <person name="MacDonald P.J.P."/>
            <person name="Mehta T."/>
            <person name="Montmayeur A."/>
            <person name="Murphy C."/>
            <person name="Neiman D."/>
            <person name="Pearson M."/>
            <person name="Priest M."/>
            <person name="Roberts A."/>
            <person name="Saif S."/>
            <person name="Shea T."/>
            <person name="Shenoy N."/>
            <person name="Sisk P."/>
            <person name="Stolte C."/>
            <person name="Sykes S."/>
            <person name="White J."/>
            <person name="Yandava C."/>
            <person name="Wortman J."/>
            <person name="Nusbaum C."/>
            <person name="Birren B."/>
        </authorList>
    </citation>
    <scope>NUCLEOTIDE SEQUENCE</scope>
    <source>
        <strain evidence="2">P1A1 Lamole</strain>
    </source>
</reference>
<dbReference type="Gene3D" id="3.60.15.10">
    <property type="entry name" value="Ribonuclease Z/Hydroxyacylglutathione hydrolase-like"/>
    <property type="match status" value="1"/>
</dbReference>
<feature type="compositionally biased region" description="Low complexity" evidence="1">
    <location>
        <begin position="538"/>
        <end position="550"/>
    </location>
</feature>
<reference evidence="3" key="4">
    <citation type="submission" date="2015-06" db="UniProtKB">
        <authorList>
            <consortium name="EnsemblFungi"/>
        </authorList>
    </citation>
    <scope>IDENTIFICATION</scope>
</reference>
<feature type="compositionally biased region" description="Polar residues" evidence="1">
    <location>
        <begin position="458"/>
        <end position="470"/>
    </location>
</feature>
<feature type="region of interest" description="Disordered" evidence="1">
    <location>
        <begin position="441"/>
        <end position="479"/>
    </location>
</feature>
<protein>
    <recommendedName>
        <fullName evidence="5">3',5'-cyclic-nucleotide phosphodiesterase</fullName>
    </recommendedName>
</protein>
<feature type="compositionally biased region" description="Polar residues" evidence="1">
    <location>
        <begin position="144"/>
        <end position="154"/>
    </location>
</feature>
<accession>U5HFK5</accession>
<dbReference type="EMBL" id="GL541730">
    <property type="protein sequence ID" value="KDE03631.1"/>
    <property type="molecule type" value="Genomic_DNA"/>
</dbReference>
<dbReference type="EMBL" id="AEIJ01000635">
    <property type="status" value="NOT_ANNOTATED_CDS"/>
    <property type="molecule type" value="Genomic_DNA"/>
</dbReference>
<reference evidence="4" key="1">
    <citation type="submission" date="2010-11" db="EMBL/GenBank/DDBJ databases">
        <title>The genome sequence of Microbotryum violaceum strain p1A1 Lamole.</title>
        <authorList>
            <person name="Cuomo C."/>
            <person name="Perlin M."/>
            <person name="Young S.K."/>
            <person name="Zeng Q."/>
            <person name="Gargeya S."/>
            <person name="Alvarado L."/>
            <person name="Berlin A."/>
            <person name="Chapman S.B."/>
            <person name="Chen Z."/>
            <person name="Freedman E."/>
            <person name="Gellesch M."/>
            <person name="Goldberg J."/>
            <person name="Griggs A."/>
            <person name="Gujja S."/>
            <person name="Heilman E."/>
            <person name="Heiman D."/>
            <person name="Howarth C."/>
            <person name="Mehta T."/>
            <person name="Neiman D."/>
            <person name="Pearson M."/>
            <person name="Roberts A."/>
            <person name="Saif S."/>
            <person name="Shea T."/>
            <person name="Shenoy N."/>
            <person name="Sisk P."/>
            <person name="Stolte C."/>
            <person name="Sykes S."/>
            <person name="White J."/>
            <person name="Yandava C."/>
            <person name="Haas B."/>
            <person name="Nusbaum C."/>
            <person name="Birren B."/>
        </authorList>
    </citation>
    <scope>NUCLEOTIDE SEQUENCE [LARGE SCALE GENOMIC DNA]</scope>
    <source>
        <strain evidence="4">p1A1 Lamole</strain>
    </source>
</reference>
<dbReference type="OrthoDB" id="2536701at2759"/>
<dbReference type="Pfam" id="PF02112">
    <property type="entry name" value="PDEase_II"/>
    <property type="match status" value="1"/>
</dbReference>
<feature type="compositionally biased region" description="Low complexity" evidence="1">
    <location>
        <begin position="12"/>
        <end position="30"/>
    </location>
</feature>
<dbReference type="InterPro" id="IPR000396">
    <property type="entry name" value="Pdiesterase2"/>
</dbReference>
<dbReference type="HOGENOM" id="CLU_415694_0_0_1"/>
<dbReference type="FunCoup" id="U5HFK5">
    <property type="interactions" value="39"/>
</dbReference>
<dbReference type="PANTHER" id="PTHR28283">
    <property type="entry name" value="3',5'-CYCLIC-NUCLEOTIDE PHOSPHODIESTERASE 1"/>
    <property type="match status" value="1"/>
</dbReference>
<dbReference type="SUPFAM" id="SSF56281">
    <property type="entry name" value="Metallo-hydrolase/oxidoreductase"/>
    <property type="match status" value="1"/>
</dbReference>
<feature type="region of interest" description="Disordered" evidence="1">
    <location>
        <begin position="1"/>
        <end position="34"/>
    </location>
</feature>
<feature type="compositionally biased region" description="Low complexity" evidence="1">
    <location>
        <begin position="294"/>
        <end position="308"/>
    </location>
</feature>
<dbReference type="PRINTS" id="PR00388">
    <property type="entry name" value="PDIESTERASE2"/>
</dbReference>
<proteinExistence type="predicted"/>
<evidence type="ECO:0000313" key="2">
    <source>
        <dbReference type="EMBL" id="KDE03631.1"/>
    </source>
</evidence>
<feature type="region of interest" description="Disordered" evidence="1">
    <location>
        <begin position="283"/>
        <end position="310"/>
    </location>
</feature>
<evidence type="ECO:0000313" key="3">
    <source>
        <dbReference type="EnsemblFungi" id="MVLG_05881T0"/>
    </source>
</evidence>
<dbReference type="GO" id="GO:0047555">
    <property type="term" value="F:3',5'-cyclic-GMP phosphodiesterase activity"/>
    <property type="evidence" value="ECO:0007669"/>
    <property type="project" value="TreeGrafter"/>
</dbReference>
<dbReference type="CDD" id="cd07735">
    <property type="entry name" value="class_II_PDE_MBL-fold"/>
    <property type="match status" value="1"/>
</dbReference>
<dbReference type="OMA" id="CFAISHA"/>
<dbReference type="EnsemblFungi" id="MVLG_05881T0">
    <property type="protein sequence ID" value="MVLG_05881T0"/>
    <property type="gene ID" value="MVLG_05881"/>
</dbReference>
<dbReference type="InParanoid" id="U5HFK5"/>
<evidence type="ECO:0000313" key="4">
    <source>
        <dbReference type="Proteomes" id="UP000017200"/>
    </source>
</evidence>
<dbReference type="AlphaFoldDB" id="U5HFK5"/>
<organism evidence="2">
    <name type="scientific">Microbotryum lychnidis-dioicae (strain p1A1 Lamole / MvSl-1064)</name>
    <name type="common">Anther smut fungus</name>
    <dbReference type="NCBI Taxonomy" id="683840"/>
    <lineage>
        <taxon>Eukaryota</taxon>
        <taxon>Fungi</taxon>
        <taxon>Dikarya</taxon>
        <taxon>Basidiomycota</taxon>
        <taxon>Pucciniomycotina</taxon>
        <taxon>Microbotryomycetes</taxon>
        <taxon>Microbotryales</taxon>
        <taxon>Microbotryaceae</taxon>
        <taxon>Microbotryum</taxon>
    </lineage>
</organism>
<dbReference type="Proteomes" id="UP000017200">
    <property type="component" value="Unassembled WGS sequence"/>
</dbReference>
<dbReference type="PANTHER" id="PTHR28283:SF1">
    <property type="entry name" value="3',5'-CYCLIC-NUCLEOTIDE PHOSPHODIESTERASE 1"/>
    <property type="match status" value="1"/>
</dbReference>
<dbReference type="STRING" id="683840.U5HFK5"/>
<reference evidence="2 4" key="3">
    <citation type="journal article" date="2015" name="BMC Genomics">
        <title>Sex and parasites: genomic and transcriptomic analysis of Microbotryum lychnidis-dioicae, the biotrophic and plant-castrating anther smut fungus.</title>
        <authorList>
            <person name="Perlin M.H."/>
            <person name="Amselem J."/>
            <person name="Fontanillas E."/>
            <person name="Toh S.S."/>
            <person name="Chen Z."/>
            <person name="Goldberg J."/>
            <person name="Duplessis S."/>
            <person name="Henrissat B."/>
            <person name="Young S."/>
            <person name="Zeng Q."/>
            <person name="Aguileta G."/>
            <person name="Petit E."/>
            <person name="Badouin H."/>
            <person name="Andrews J."/>
            <person name="Razeeq D."/>
            <person name="Gabaldon T."/>
            <person name="Quesneville H."/>
            <person name="Giraud T."/>
            <person name="Hood M.E."/>
            <person name="Schultz D.J."/>
            <person name="Cuomo C.A."/>
        </authorList>
    </citation>
    <scope>NUCLEOTIDE SEQUENCE [LARGE SCALE GENOMIC DNA]</scope>
    <source>
        <strain evidence="4">p1A1 Lamole</strain>
        <strain evidence="2">P1A1 Lamole</strain>
    </source>
</reference>
<sequence>MASTSVKTNGHQASAPPLSPAQAAAATALARQHEAKRRRWQEQCRVVRLRGHATRDATGAEEDPESTPAFEMLVVGCGGGPLETNLSSYLVKPYSTKWADGCTSLEAGSTIGALASLIETQPYAFADFGLKIGVDLHEQTSETNYNLDSTTTPSSKRRLKEAKGKRAVGVGREGGGKAAGKIWDMVRCFAISHAHLDHIQGLIISSGASLSPRPVYGTSRTLANLDNVFDGGVWPRLVGWESDGKTAGRAYLYREITRPNGEWSPLSPSLSFEAMPISHGMDPSFFHPPKPRPTTSSSGTDAASSSKAPTETECYDSTAFFVRESVTGQNYEFLFYGDVEPDSISKRPLNLAVCKVAAPRIVAGKLSTIFLECSYPTSQPTDKLWGHLSPPFMMEELLVLRDQVVQYRIEHEGWSKENAQIQPLKGVTIVIIHIKDDILSFPSPDPSRSPSPHPDQSTGHCNFSGNSSPFAPSAMSHHAPLSLSPPMPALPSHRHSIVGSMMAYSLTKPISALSPACDGEEGASGTLSPPPKDDGLGPRRSSLPGSLSGLTMSRRAASQAMVGENTESPDLAYPIVTTPRGQNTEFTSAYDDGASERDSVCEGDCIEEETVHERIERELNELEREAQTGVSFLRAMQGMRLVF</sequence>
<feature type="region of interest" description="Disordered" evidence="1">
    <location>
        <begin position="144"/>
        <end position="167"/>
    </location>
</feature>
<dbReference type="GO" id="GO:1902660">
    <property type="term" value="P:negative regulation of glucose mediated signaling pathway"/>
    <property type="evidence" value="ECO:0007669"/>
    <property type="project" value="TreeGrafter"/>
</dbReference>
<name>U5HFK5_USTV1</name>
<dbReference type="GO" id="GO:0006198">
    <property type="term" value="P:cAMP catabolic process"/>
    <property type="evidence" value="ECO:0007669"/>
    <property type="project" value="InterPro"/>
</dbReference>
<dbReference type="InterPro" id="IPR036866">
    <property type="entry name" value="RibonucZ/Hydroxyglut_hydro"/>
</dbReference>
<feature type="compositionally biased region" description="Pro residues" evidence="1">
    <location>
        <begin position="443"/>
        <end position="453"/>
    </location>
</feature>